<feature type="compositionally biased region" description="Acidic residues" evidence="1">
    <location>
        <begin position="42"/>
        <end position="58"/>
    </location>
</feature>
<feature type="compositionally biased region" description="Basic and acidic residues" evidence="1">
    <location>
        <begin position="65"/>
        <end position="76"/>
    </location>
</feature>
<dbReference type="AlphaFoldDB" id="W2HRJ7"/>
<evidence type="ECO:0000313" key="2">
    <source>
        <dbReference type="EMBL" id="ETK97165.1"/>
    </source>
</evidence>
<protein>
    <submittedName>
        <fullName evidence="2">Uncharacterized protein</fullName>
    </submittedName>
</protein>
<reference evidence="2" key="1">
    <citation type="submission" date="2013-11" db="EMBL/GenBank/DDBJ databases">
        <title>The Genome Sequence of Phytophthora parasitica CJ02B3.</title>
        <authorList>
            <consortium name="The Broad Institute Genomics Platform"/>
            <person name="Russ C."/>
            <person name="Tyler B."/>
            <person name="Panabieres F."/>
            <person name="Shan W."/>
            <person name="Tripathy S."/>
            <person name="Grunwald N."/>
            <person name="Machado M."/>
            <person name="Johnson C.S."/>
            <person name="Arredondo F."/>
            <person name="Hong C."/>
            <person name="Coffey M."/>
            <person name="Young S.K."/>
            <person name="Zeng Q."/>
            <person name="Gargeya S."/>
            <person name="Fitzgerald M."/>
            <person name="Abouelleil A."/>
            <person name="Alvarado L."/>
            <person name="Chapman S.B."/>
            <person name="Gainer-Dewar J."/>
            <person name="Goldberg J."/>
            <person name="Griggs A."/>
            <person name="Gujja S."/>
            <person name="Hansen M."/>
            <person name="Howarth C."/>
            <person name="Imamovic A."/>
            <person name="Ireland A."/>
            <person name="Larimer J."/>
            <person name="McCowan C."/>
            <person name="Murphy C."/>
            <person name="Pearson M."/>
            <person name="Poon T.W."/>
            <person name="Priest M."/>
            <person name="Roberts A."/>
            <person name="Saif S."/>
            <person name="Shea T."/>
            <person name="Sykes S."/>
            <person name="Wortman J."/>
            <person name="Nusbaum C."/>
            <person name="Birren B."/>
        </authorList>
    </citation>
    <scope>NUCLEOTIDE SEQUENCE [LARGE SCALE GENOMIC DNA]</scope>
    <source>
        <strain evidence="2">CJ02B3</strain>
    </source>
</reference>
<sequence>MSEALKSKTSILVSPMLDLLVLHNMLIELNDAWSDSGRSPSNEEDDLISAYDSDDDDPYLFVEKSSNERLLKDESP</sequence>
<feature type="region of interest" description="Disordered" evidence="1">
    <location>
        <begin position="33"/>
        <end position="76"/>
    </location>
</feature>
<feature type="non-terminal residue" evidence="2">
    <location>
        <position position="76"/>
    </location>
</feature>
<accession>W2HRJ7</accession>
<evidence type="ECO:0000256" key="1">
    <source>
        <dbReference type="SAM" id="MobiDB-lite"/>
    </source>
</evidence>
<name>W2HRJ7_PHYNI</name>
<proteinExistence type="predicted"/>
<organism evidence="2">
    <name type="scientific">Phytophthora nicotianae</name>
    <name type="common">Potato buckeye rot agent</name>
    <name type="synonym">Phytophthora parasitica</name>
    <dbReference type="NCBI Taxonomy" id="4792"/>
    <lineage>
        <taxon>Eukaryota</taxon>
        <taxon>Sar</taxon>
        <taxon>Stramenopiles</taxon>
        <taxon>Oomycota</taxon>
        <taxon>Peronosporomycetes</taxon>
        <taxon>Peronosporales</taxon>
        <taxon>Peronosporaceae</taxon>
        <taxon>Phytophthora</taxon>
    </lineage>
</organism>
<gene>
    <name evidence="2" type="ORF">L915_00259</name>
</gene>
<dbReference type="EMBL" id="KI683895">
    <property type="protein sequence ID" value="ETK97165.1"/>
    <property type="molecule type" value="Genomic_DNA"/>
</dbReference>
<dbReference type="Proteomes" id="UP000053236">
    <property type="component" value="Unassembled WGS sequence"/>
</dbReference>